<feature type="compositionally biased region" description="Polar residues" evidence="1">
    <location>
        <begin position="165"/>
        <end position="175"/>
    </location>
</feature>
<feature type="compositionally biased region" description="Basic and acidic residues" evidence="1">
    <location>
        <begin position="144"/>
        <end position="159"/>
    </location>
</feature>
<feature type="compositionally biased region" description="Polar residues" evidence="1">
    <location>
        <begin position="584"/>
        <end position="601"/>
    </location>
</feature>
<feature type="compositionally biased region" description="Polar residues" evidence="1">
    <location>
        <begin position="559"/>
        <end position="568"/>
    </location>
</feature>
<proteinExistence type="predicted"/>
<evidence type="ECO:0000313" key="3">
    <source>
        <dbReference type="Proteomes" id="UP001408356"/>
    </source>
</evidence>
<keyword evidence="3" id="KW-1185">Reference proteome</keyword>
<evidence type="ECO:0000256" key="1">
    <source>
        <dbReference type="SAM" id="MobiDB-lite"/>
    </source>
</evidence>
<feature type="compositionally biased region" description="Low complexity" evidence="1">
    <location>
        <begin position="448"/>
        <end position="457"/>
    </location>
</feature>
<feature type="compositionally biased region" description="Polar residues" evidence="1">
    <location>
        <begin position="48"/>
        <end position="72"/>
    </location>
</feature>
<gene>
    <name evidence="2" type="ORF">SUNI508_07374</name>
</gene>
<dbReference type="EMBL" id="JARVKF010000320">
    <property type="protein sequence ID" value="KAK9419399.1"/>
    <property type="molecule type" value="Genomic_DNA"/>
</dbReference>
<feature type="region of interest" description="Disordered" evidence="1">
    <location>
        <begin position="91"/>
        <end position="307"/>
    </location>
</feature>
<organism evidence="2 3">
    <name type="scientific">Seiridium unicorne</name>
    <dbReference type="NCBI Taxonomy" id="138068"/>
    <lineage>
        <taxon>Eukaryota</taxon>
        <taxon>Fungi</taxon>
        <taxon>Dikarya</taxon>
        <taxon>Ascomycota</taxon>
        <taxon>Pezizomycotina</taxon>
        <taxon>Sordariomycetes</taxon>
        <taxon>Xylariomycetidae</taxon>
        <taxon>Amphisphaeriales</taxon>
        <taxon>Sporocadaceae</taxon>
        <taxon>Seiridium</taxon>
    </lineage>
</organism>
<feature type="region of interest" description="Disordered" evidence="1">
    <location>
        <begin position="343"/>
        <end position="643"/>
    </location>
</feature>
<sequence>MVSIFGLKIGGDKKKKPEQPTPRSIPRQDRKIDQDTLGAAKSPVGTGTHANSYPKSVRSMPQPSGSQTNLLTPNARAVQAFYNPASQALASASMHDLSRSTSSGDTALPYLQPAISNPNLGTRWNNGSSPNLTASPEPISRPTTSERQRPWVDPLDVHFAKGQTAVPTTKSPLSQSHHDDDRFPRPNPTDHNPLPRALNINKQPAPAIPPRSALRNPPSPPPSVKTSSEKASSEIDRLSILEKPIVPAAAADGRPSSRGSHRNMPTSLRELMATDDFLFEEPASIPTPPPSLPRASNESGNRASINEWGEPVIQNVRAKRETMTISAAKRQSLEKMIDNLERSAALDRDGRPRTSSGARVGRPVLTLDVKFPTLDRNGPSSAPFAARQRSESPFGPSSHKTRTGVPAAAVGALGRPTRLNTQGIRRPTADEYGIPPERPSEDDSECGSPDSPTSPDSPIMPRNGPLASPMCPVVEPTSPDSPIMPRDGPLASPMYPPVRSISAEPRRDRLDTSFRFPDWSVSAGNRSNSEDSVPRPFQPSKLPSAESVNWPLTAPPIFTSESPSQISSLPARAQSPFAVPSFSRPWTPTNVRPGTPVNTTELAVPTGRRGPSPSPRGPPPRRLPEYALRNPPGMKDVPNTEFI</sequence>
<feature type="compositionally biased region" description="Pro residues" evidence="1">
    <location>
        <begin position="612"/>
        <end position="621"/>
    </location>
</feature>
<feature type="region of interest" description="Disordered" evidence="1">
    <location>
        <begin position="1"/>
        <end position="72"/>
    </location>
</feature>
<feature type="compositionally biased region" description="Basic and acidic residues" evidence="1">
    <location>
        <begin position="343"/>
        <end position="352"/>
    </location>
</feature>
<reference evidence="2 3" key="1">
    <citation type="journal article" date="2024" name="J. Plant Pathol.">
        <title>Sequence and assembly of the genome of Seiridium unicorne, isolate CBS 538.82, causal agent of cypress canker disease.</title>
        <authorList>
            <person name="Scali E."/>
            <person name="Rocca G.D."/>
            <person name="Danti R."/>
            <person name="Garbelotto M."/>
            <person name="Barberini S."/>
            <person name="Baroncelli R."/>
            <person name="Emiliani G."/>
        </authorList>
    </citation>
    <scope>NUCLEOTIDE SEQUENCE [LARGE SCALE GENOMIC DNA]</scope>
    <source>
        <strain evidence="2 3">BM-138-508</strain>
    </source>
</reference>
<comment type="caution">
    <text evidence="2">The sequence shown here is derived from an EMBL/GenBank/DDBJ whole genome shotgun (WGS) entry which is preliminary data.</text>
</comment>
<evidence type="ECO:0000313" key="2">
    <source>
        <dbReference type="EMBL" id="KAK9419399.1"/>
    </source>
</evidence>
<accession>A0ABR2UYH1</accession>
<dbReference type="Proteomes" id="UP001408356">
    <property type="component" value="Unassembled WGS sequence"/>
</dbReference>
<protein>
    <submittedName>
        <fullName evidence="2">Uncharacterized protein</fullName>
    </submittedName>
</protein>
<feature type="compositionally biased region" description="Basic and acidic residues" evidence="1">
    <location>
        <begin position="227"/>
        <end position="240"/>
    </location>
</feature>
<name>A0ABR2UYH1_9PEZI</name>
<feature type="compositionally biased region" description="Polar residues" evidence="1">
    <location>
        <begin position="114"/>
        <end position="134"/>
    </location>
</feature>